<accession>A0A085TXV0</accession>
<dbReference type="RefSeq" id="WP_051855530.1">
    <property type="nucleotide sequence ID" value="NZ_AQRC01000004.1"/>
</dbReference>
<feature type="transmembrane region" description="Helical" evidence="1">
    <location>
        <begin position="44"/>
        <end position="61"/>
    </location>
</feature>
<feature type="transmembrane region" description="Helical" evidence="1">
    <location>
        <begin position="67"/>
        <end position="84"/>
    </location>
</feature>
<organism evidence="2 3">
    <name type="scientific">Thioclava atlantica</name>
    <dbReference type="NCBI Taxonomy" id="1317124"/>
    <lineage>
        <taxon>Bacteria</taxon>
        <taxon>Pseudomonadati</taxon>
        <taxon>Pseudomonadota</taxon>
        <taxon>Alphaproteobacteria</taxon>
        <taxon>Rhodobacterales</taxon>
        <taxon>Paracoccaceae</taxon>
        <taxon>Thioclava</taxon>
    </lineage>
</organism>
<keyword evidence="1" id="KW-0812">Transmembrane</keyword>
<dbReference type="Proteomes" id="UP000028607">
    <property type="component" value="Unassembled WGS sequence"/>
</dbReference>
<evidence type="ECO:0008006" key="4">
    <source>
        <dbReference type="Google" id="ProtNLM"/>
    </source>
</evidence>
<gene>
    <name evidence="2" type="ORF">DW2_06283</name>
</gene>
<keyword evidence="1" id="KW-0472">Membrane</keyword>
<dbReference type="EMBL" id="AQRC01000004">
    <property type="protein sequence ID" value="KFE35547.1"/>
    <property type="molecule type" value="Genomic_DNA"/>
</dbReference>
<proteinExistence type="predicted"/>
<sequence>MSELERDEVLNYRPGPESELPLDEDETVLAVFAPDTRRYWSDHLWLAGIGMALAGAVLIALGKPHQIPVALLAIALGMAARGWYFKSEAFARRWQLTDRRLIGPQGRQVMLLEIETVRRLMGDVQIVTRSGAKHLIRHLADSAPVVERIESARNARRMMMS</sequence>
<name>A0A085TXV0_9RHOB</name>
<dbReference type="STRING" id="1317124.DW2_06283"/>
<dbReference type="PATRIC" id="fig|1317124.6.peg.1274"/>
<dbReference type="eggNOG" id="ENOG5030R84">
    <property type="taxonomic scope" value="Bacteria"/>
</dbReference>
<protein>
    <recommendedName>
        <fullName evidence="4">DUF304 domain-containing protein</fullName>
    </recommendedName>
</protein>
<evidence type="ECO:0000313" key="2">
    <source>
        <dbReference type="EMBL" id="KFE35547.1"/>
    </source>
</evidence>
<keyword evidence="1" id="KW-1133">Transmembrane helix</keyword>
<evidence type="ECO:0000256" key="1">
    <source>
        <dbReference type="SAM" id="Phobius"/>
    </source>
</evidence>
<evidence type="ECO:0000313" key="3">
    <source>
        <dbReference type="Proteomes" id="UP000028607"/>
    </source>
</evidence>
<keyword evidence="3" id="KW-1185">Reference proteome</keyword>
<comment type="caution">
    <text evidence="2">The sequence shown here is derived from an EMBL/GenBank/DDBJ whole genome shotgun (WGS) entry which is preliminary data.</text>
</comment>
<reference evidence="3" key="1">
    <citation type="submission" date="2013-04" db="EMBL/GenBank/DDBJ databases">
        <title>Thioclava sp. 13D2W-2 Genome Sequencing.</title>
        <authorList>
            <person name="Lai Q."/>
            <person name="Li G."/>
            <person name="Shao Z."/>
        </authorList>
    </citation>
    <scope>NUCLEOTIDE SEQUENCE [LARGE SCALE GENOMIC DNA]</scope>
    <source>
        <strain evidence="3">13D2W-2</strain>
    </source>
</reference>
<dbReference type="OrthoDB" id="7861868at2"/>
<dbReference type="AlphaFoldDB" id="A0A085TXV0"/>
<reference evidence="2 3" key="2">
    <citation type="journal article" date="2015" name="Antonie Van Leeuwenhoek">
        <title>Thioclava indica sp. nov., isolated from surface seawater of the Indian Ocean.</title>
        <authorList>
            <person name="Liu Y."/>
            <person name="Lai Q."/>
            <person name="Du J."/>
            <person name="Xu H."/>
            <person name="Jiang L."/>
            <person name="Shao Z."/>
        </authorList>
    </citation>
    <scope>NUCLEOTIDE SEQUENCE [LARGE SCALE GENOMIC DNA]</scope>
    <source>
        <strain evidence="2 3">13D2W-2</strain>
    </source>
</reference>